<evidence type="ECO:0000313" key="1">
    <source>
        <dbReference type="EMBL" id="MRG87557.1"/>
    </source>
</evidence>
<keyword evidence="2" id="KW-1185">Reference proteome</keyword>
<dbReference type="EMBL" id="WJNH01000010">
    <property type="protein sequence ID" value="MRG87557.1"/>
    <property type="molecule type" value="Genomic_DNA"/>
</dbReference>
<dbReference type="Pfam" id="PF08892">
    <property type="entry name" value="YqcI_YcgG"/>
    <property type="match status" value="1"/>
</dbReference>
<protein>
    <recommendedName>
        <fullName evidence="3">YqcI/YcgG family protein</fullName>
    </recommendedName>
</protein>
<proteinExistence type="predicted"/>
<dbReference type="PANTHER" id="PTHR40045:SF1">
    <property type="entry name" value="YQCI_YCGG FAMILY PROTEIN"/>
    <property type="match status" value="1"/>
</dbReference>
<dbReference type="PANTHER" id="PTHR40045">
    <property type="entry name" value="YCGG FAMILY PROTEIN"/>
    <property type="match status" value="1"/>
</dbReference>
<name>A0A6G1X9D9_9BACI</name>
<dbReference type="InterPro" id="IPR014988">
    <property type="entry name" value="Uncharacterised_YqcI/YcgG"/>
</dbReference>
<reference evidence="1 2" key="1">
    <citation type="submission" date="2019-11" db="EMBL/GenBank/DDBJ databases">
        <authorList>
            <person name="Li J."/>
        </authorList>
    </citation>
    <scope>NUCLEOTIDE SEQUENCE [LARGE SCALE GENOMIC DNA]</scope>
    <source>
        <strain evidence="1 2">J4</strain>
    </source>
</reference>
<organism evidence="1 2">
    <name type="scientific">Salinibacillus xinjiangensis</name>
    <dbReference type="NCBI Taxonomy" id="1229268"/>
    <lineage>
        <taxon>Bacteria</taxon>
        <taxon>Bacillati</taxon>
        <taxon>Bacillota</taxon>
        <taxon>Bacilli</taxon>
        <taxon>Bacillales</taxon>
        <taxon>Bacillaceae</taxon>
        <taxon>Salinibacillus</taxon>
    </lineage>
</organism>
<sequence>MSDKDRPFPCIPATIGFSLNHLRYGFIGDPRKHTTILELSSLLKTFTEVSRNIGNYASLIVFYEIPVDMKNNYSVEQYEQLFWYQLNELAAIDDEIWPEEIPTDPHRPLWEFCFHGEKYFMFCATPAHTNRRSRHFNTMMLAITPRWVLKEFNKSQNQAKRIKERIRRRLSQYDSISVHPDLNSYGAEDNFEWRQYFIRDDDTSLSKCPFHQFLNIWK</sequence>
<evidence type="ECO:0008006" key="3">
    <source>
        <dbReference type="Google" id="ProtNLM"/>
    </source>
</evidence>
<dbReference type="AlphaFoldDB" id="A0A6G1X9D9"/>
<comment type="caution">
    <text evidence="1">The sequence shown here is derived from an EMBL/GenBank/DDBJ whole genome shotgun (WGS) entry which is preliminary data.</text>
</comment>
<accession>A0A6G1X9D9</accession>
<dbReference type="OrthoDB" id="112290at2"/>
<evidence type="ECO:0000313" key="2">
    <source>
        <dbReference type="Proteomes" id="UP000480185"/>
    </source>
</evidence>
<dbReference type="Proteomes" id="UP000480185">
    <property type="component" value="Unassembled WGS sequence"/>
</dbReference>
<gene>
    <name evidence="1" type="ORF">GH754_14800</name>
</gene>